<dbReference type="AlphaFoldDB" id="A3FPK6"/>
<keyword evidence="1" id="KW-0732">Signal</keyword>
<dbReference type="OMA" id="ISKCETE"/>
<dbReference type="OrthoDB" id="5802545at2759"/>
<keyword evidence="3" id="KW-1185">Reference proteome</keyword>
<dbReference type="PaxDb" id="6239-F54F7.9"/>
<dbReference type="FunCoup" id="A3FPK6">
    <property type="interactions" value="252"/>
</dbReference>
<protein>
    <submittedName>
        <fullName evidence="2">DUF19 domain-containing protein</fullName>
    </submittedName>
</protein>
<dbReference type="eggNOG" id="ENOG502TIZ8">
    <property type="taxonomic scope" value="Eukaryota"/>
</dbReference>
<evidence type="ECO:0000256" key="1">
    <source>
        <dbReference type="SAM" id="SignalP"/>
    </source>
</evidence>
<dbReference type="CTD" id="6418854"/>
<organism evidence="2 3">
    <name type="scientific">Caenorhabditis elegans</name>
    <dbReference type="NCBI Taxonomy" id="6239"/>
    <lineage>
        <taxon>Eukaryota</taxon>
        <taxon>Metazoa</taxon>
        <taxon>Ecdysozoa</taxon>
        <taxon>Nematoda</taxon>
        <taxon>Chromadorea</taxon>
        <taxon>Rhabditida</taxon>
        <taxon>Rhabditina</taxon>
        <taxon>Rhabditomorpha</taxon>
        <taxon>Rhabditoidea</taxon>
        <taxon>Rhabditidae</taxon>
        <taxon>Peloderinae</taxon>
        <taxon>Caenorhabditis</taxon>
    </lineage>
</organism>
<feature type="signal peptide" evidence="1">
    <location>
        <begin position="1"/>
        <end position="16"/>
    </location>
</feature>
<dbReference type="GeneID" id="6418854"/>
<dbReference type="KEGG" id="cel:CELE_F54F7.9"/>
<dbReference type="InParanoid" id="A3FPK6"/>
<proteinExistence type="evidence at protein level"/>
<dbReference type="HOGENOM" id="CLU_1225723_0_0_1"/>
<evidence type="ECO:0000313" key="2">
    <source>
        <dbReference type="EMBL" id="CAM33504.2"/>
    </source>
</evidence>
<dbReference type="UCSC" id="F54F7.9">
    <property type="organism name" value="c. elegans"/>
</dbReference>
<gene>
    <name evidence="2" type="ORF">CELE_F54F7.9</name>
    <name evidence="2 4" type="ORF">F54F7.9</name>
</gene>
<dbReference type="PhylomeDB" id="A3FPK6"/>
<reference evidence="2 3" key="1">
    <citation type="journal article" date="1998" name="Science">
        <title>Genome sequence of the nematode C. elegans: a platform for investigating biology.</title>
        <authorList>
            <consortium name="The C. elegans sequencing consortium"/>
            <person name="Sulson J.E."/>
            <person name="Waterston R."/>
        </authorList>
    </citation>
    <scope>NUCLEOTIDE SEQUENCE [LARGE SCALE GENOMIC DNA]</scope>
    <source>
        <strain evidence="2 3">Bristol N2</strain>
    </source>
</reference>
<sequence>MTNRFVILFFAVLAKSENIGKTIVINETYSTIELYNQTISKCETEINELSACLTVVAKELDIGSQNAHSLINKTYMLSMIDGFKNATCFSSPACTEVKVLKYFHDAVFYIGNKVYREGFECMTLEFSSITTNAQKCYEKMVSNEEKSQFSLSFLMRGVADCAFSHLVCPPDEITALMSAAKKVVKLMEFFDKPDMLYEKIQTSISQISKEQLIQVVNNLAYLTF</sequence>
<dbReference type="Bgee" id="WBGene00045251">
    <property type="expression patterns" value="Expressed in adult organism"/>
</dbReference>
<keyword evidence="5" id="KW-1267">Proteomics identification</keyword>
<dbReference type="RefSeq" id="NP_001123149.1">
    <property type="nucleotide sequence ID" value="NM_001129677.2"/>
</dbReference>
<evidence type="ECO:0000313" key="4">
    <source>
        <dbReference type="WormBase" id="F54F7.9"/>
    </source>
</evidence>
<accession>A3FPK6</accession>
<dbReference type="EMBL" id="BX284606">
    <property type="protein sequence ID" value="CAM33504.2"/>
    <property type="molecule type" value="Genomic_DNA"/>
</dbReference>
<feature type="chain" id="PRO_5002652583" evidence="1">
    <location>
        <begin position="17"/>
        <end position="224"/>
    </location>
</feature>
<dbReference type="WormBase" id="F54F7.9">
    <property type="protein sequence ID" value="CE41137"/>
    <property type="gene ID" value="WBGene00045251"/>
</dbReference>
<evidence type="ECO:0007829" key="5">
    <source>
        <dbReference type="PeptideAtlas" id="A3FPK6"/>
    </source>
</evidence>
<name>A3FPK6_CAEEL</name>
<dbReference type="PeptideAtlas" id="A3FPK6"/>
<dbReference type="Proteomes" id="UP000001940">
    <property type="component" value="Chromosome X"/>
</dbReference>
<evidence type="ECO:0000313" key="3">
    <source>
        <dbReference type="Proteomes" id="UP000001940"/>
    </source>
</evidence>
<dbReference type="AGR" id="WB:WBGene00045251"/>